<dbReference type="eggNOG" id="COG3225">
    <property type="taxonomic scope" value="Bacteria"/>
</dbReference>
<gene>
    <name evidence="4" type="ORF">HMPREF1325_1101</name>
</gene>
<feature type="transmembrane region" description="Helical" evidence="1">
    <location>
        <begin position="95"/>
        <end position="120"/>
    </location>
</feature>
<feature type="transmembrane region" description="Helical" evidence="1">
    <location>
        <begin position="126"/>
        <end position="150"/>
    </location>
</feature>
<dbReference type="STRING" id="1125725.HMPREF1325_1101"/>
<feature type="domain" description="ABC-type uncharacterised transport system" evidence="2">
    <location>
        <begin position="389"/>
        <end position="657"/>
    </location>
</feature>
<dbReference type="InterPro" id="IPR055396">
    <property type="entry name" value="DUF7088"/>
</dbReference>
<dbReference type="EMBL" id="AUZJ01000064">
    <property type="protein sequence ID" value="ERF59653.1"/>
    <property type="molecule type" value="Genomic_DNA"/>
</dbReference>
<keyword evidence="1" id="KW-1133">Transmembrane helix</keyword>
<dbReference type="PROSITE" id="PS51257">
    <property type="entry name" value="PROKAR_LIPOPROTEIN"/>
    <property type="match status" value="1"/>
</dbReference>
<feature type="transmembrane region" description="Helical" evidence="1">
    <location>
        <begin position="699"/>
        <end position="719"/>
    </location>
</feature>
<feature type="transmembrane region" description="Helical" evidence="1">
    <location>
        <begin position="157"/>
        <end position="174"/>
    </location>
</feature>
<keyword evidence="4" id="KW-0449">Lipoprotein</keyword>
<evidence type="ECO:0000259" key="3">
    <source>
        <dbReference type="Pfam" id="PF23357"/>
    </source>
</evidence>
<feature type="domain" description="DUF7088" evidence="3">
    <location>
        <begin position="258"/>
        <end position="354"/>
    </location>
</feature>
<dbReference type="Pfam" id="PF09822">
    <property type="entry name" value="ABC_transp_aux"/>
    <property type="match status" value="1"/>
</dbReference>
<accession>U1FIU4</accession>
<dbReference type="PATRIC" id="fig|1125725.3.peg.2401"/>
<keyword evidence="1" id="KW-0472">Membrane</keyword>
<feature type="transmembrane region" description="Helical" evidence="1">
    <location>
        <begin position="52"/>
        <end position="74"/>
    </location>
</feature>
<dbReference type="Pfam" id="PF23357">
    <property type="entry name" value="DUF7088"/>
    <property type="match status" value="1"/>
</dbReference>
<sequence>MTGRTAVHFCRSLERSVCSPIFFLCAVLFAAACSFYYFFVSVFFSGNAVPDIRFFFAAFPYVSIVVIPLLCFPFGDKSFVDALPLSPFARTFFDFILPFVRFVLILLPLVLVPLCTGFFGDIDTSGIIAGFAISLFYGAAAVSLSVFFYTVFSPHRAFIVSAAFFAFAGFASLSETLRPLSFAYRADAAAKGIVDTRDIVFFCTVSAFFLFAAFIASEKKRRIFFPRNERCMHVVILLIIVFASLNGKRYYARIDLTKNKTFSLSDYGKKTLSRLTSPLTITYYRSPRIASVYPSSRDVYEYVKMYARENSAVIVAAKDPDASGVSDVLNRFGILPQTFRSGKGDEVSLFSALVFEYEGKIQTIPFIVSADRIEYDLTRCIKNFVDGSRPRVLILTGNGMTLSEDYSYVVPWLSLQGFDCIEIEARTLSDYAGGDILIVFGASKLSDKDAAAIEAFVLSGGSALFAVSPYDADIKSTWSIERPENTALIDLLSFWGISFESALVSSTACAHITLASGVAGQGTGQFESIGYPLWISISSQDEAKRGLTLFWASPVKIENASAKPLLVSSPSSWVVRENLSGGPLFKTNPFSLQKVAPDRLQSYAAGAYFDGELSGMYVPEKKEASRIAVVADQYFAASLPLSYIGGETGDYRNLDFLTHVVLKLTGDEGLAELQNKGSVRTLYKTPDAASFSAARKKTLVVAFILVPLFYAALVLFFAARQKRRLNYLSRIEM</sequence>
<feature type="transmembrane region" description="Helical" evidence="1">
    <location>
        <begin position="21"/>
        <end position="40"/>
    </location>
</feature>
<evidence type="ECO:0000256" key="1">
    <source>
        <dbReference type="SAM" id="Phobius"/>
    </source>
</evidence>
<dbReference type="Proteomes" id="UP000016412">
    <property type="component" value="Unassembled WGS sequence"/>
</dbReference>
<evidence type="ECO:0000313" key="5">
    <source>
        <dbReference type="Proteomes" id="UP000016412"/>
    </source>
</evidence>
<evidence type="ECO:0000313" key="4">
    <source>
        <dbReference type="EMBL" id="ERF59653.1"/>
    </source>
</evidence>
<dbReference type="AlphaFoldDB" id="U1FIU4"/>
<reference evidence="4 5" key="1">
    <citation type="submission" date="2013-08" db="EMBL/GenBank/DDBJ databases">
        <authorList>
            <person name="Durkin A.S."/>
            <person name="Haft D.R."/>
            <person name="McCorrison J."/>
            <person name="Torralba M."/>
            <person name="Gillis M."/>
            <person name="Haft D.H."/>
            <person name="Methe B."/>
            <person name="Sutton G."/>
            <person name="Nelson K.E."/>
        </authorList>
    </citation>
    <scope>NUCLEOTIDE SEQUENCE [LARGE SCALE GENOMIC DNA]</scope>
    <source>
        <strain evidence="4 5">VPI DR56BR1116</strain>
    </source>
</reference>
<organism evidence="4 5">
    <name type="scientific">Treponema socranskii subsp. socranskii VPI DR56BR1116 = ATCC 35536</name>
    <dbReference type="NCBI Taxonomy" id="1125725"/>
    <lineage>
        <taxon>Bacteria</taxon>
        <taxon>Pseudomonadati</taxon>
        <taxon>Spirochaetota</taxon>
        <taxon>Spirochaetia</taxon>
        <taxon>Spirochaetales</taxon>
        <taxon>Treponemataceae</taxon>
        <taxon>Treponema</taxon>
    </lineage>
</organism>
<dbReference type="InterPro" id="IPR019196">
    <property type="entry name" value="ABC_transp_unknown"/>
</dbReference>
<comment type="caution">
    <text evidence="4">The sequence shown here is derived from an EMBL/GenBank/DDBJ whole genome shotgun (WGS) entry which is preliminary data.</text>
</comment>
<feature type="transmembrane region" description="Helical" evidence="1">
    <location>
        <begin position="199"/>
        <end position="218"/>
    </location>
</feature>
<evidence type="ECO:0000259" key="2">
    <source>
        <dbReference type="Pfam" id="PF09822"/>
    </source>
</evidence>
<name>U1FIU4_TRESO</name>
<dbReference type="OrthoDB" id="354042at2"/>
<feature type="transmembrane region" description="Helical" evidence="1">
    <location>
        <begin position="230"/>
        <end position="247"/>
    </location>
</feature>
<protein>
    <submittedName>
        <fullName evidence="4">Putative lipoprotein</fullName>
    </submittedName>
</protein>
<keyword evidence="1" id="KW-0812">Transmembrane</keyword>
<proteinExistence type="predicted"/>